<evidence type="ECO:0000313" key="3">
    <source>
        <dbReference type="Proteomes" id="UP001242811"/>
    </source>
</evidence>
<proteinExistence type="predicted"/>
<sequence>MDGWIKLHRKILKSPVYRLLNSKQRDVMMTILLLANHESNTWEFRGEVYEVEPGQFITSLDSLKETCASDVTTQNIRTALLKLEKHGFLTNESTKKNRLITVVNWGFYQGSSVDSNKEINRQPTNSQQTANKQLTTNKNDKNLKNDKNDKKKDSVPKIKFAEFVKLTQQEYDKLVLAHGEDRTKRMIEILDNYKGSKGKKYASDYRAILNWVVERVEEEEQKGGYRQAKPFAGGQAASQEHDANSQVQANSNGGAVTDSGSSQQDRVGAGGNTDRSTGTSSKYDIFVRR</sequence>
<reference evidence="2 3" key="1">
    <citation type="submission" date="2023-07" db="EMBL/GenBank/DDBJ databases">
        <title>Genomic Encyclopedia of Type Strains, Phase IV (KMG-IV): sequencing the most valuable type-strain genomes for metagenomic binning, comparative biology and taxonomic classification.</title>
        <authorList>
            <person name="Goeker M."/>
        </authorList>
    </citation>
    <scope>NUCLEOTIDE SEQUENCE [LARGE SCALE GENOMIC DNA]</scope>
    <source>
        <strain evidence="2 3">DSM 14914</strain>
    </source>
</reference>
<feature type="compositionally biased region" description="Polar residues" evidence="1">
    <location>
        <begin position="121"/>
        <end position="130"/>
    </location>
</feature>
<evidence type="ECO:0000256" key="1">
    <source>
        <dbReference type="SAM" id="MobiDB-lite"/>
    </source>
</evidence>
<gene>
    <name evidence="2" type="ORF">QOZ95_002190</name>
</gene>
<feature type="region of interest" description="Disordered" evidence="1">
    <location>
        <begin position="114"/>
        <end position="153"/>
    </location>
</feature>
<accession>A0ABU0KX63</accession>
<dbReference type="Proteomes" id="UP001242811">
    <property type="component" value="Unassembled WGS sequence"/>
</dbReference>
<protein>
    <submittedName>
        <fullName evidence="2">Uncharacterized protein</fullName>
    </submittedName>
</protein>
<dbReference type="EMBL" id="JAUSWA010000010">
    <property type="protein sequence ID" value="MDQ0494027.1"/>
    <property type="molecule type" value="Genomic_DNA"/>
</dbReference>
<feature type="region of interest" description="Disordered" evidence="1">
    <location>
        <begin position="220"/>
        <end position="289"/>
    </location>
</feature>
<feature type="compositionally biased region" description="Polar residues" evidence="1">
    <location>
        <begin position="273"/>
        <end position="282"/>
    </location>
</feature>
<feature type="compositionally biased region" description="Basic and acidic residues" evidence="1">
    <location>
        <begin position="138"/>
        <end position="153"/>
    </location>
</feature>
<dbReference type="RefSeq" id="WP_208811847.1">
    <property type="nucleotide sequence ID" value="NZ_CP045298.1"/>
</dbReference>
<feature type="compositionally biased region" description="Polar residues" evidence="1">
    <location>
        <begin position="244"/>
        <end position="265"/>
    </location>
</feature>
<comment type="caution">
    <text evidence="2">The sequence shown here is derived from an EMBL/GenBank/DDBJ whole genome shotgun (WGS) entry which is preliminary data.</text>
</comment>
<evidence type="ECO:0000313" key="2">
    <source>
        <dbReference type="EMBL" id="MDQ0494027.1"/>
    </source>
</evidence>
<name>A0ABU0KX63_9BACL</name>
<organism evidence="2 3">
    <name type="scientific">Paenibacillus brasilensis</name>
    <dbReference type="NCBI Taxonomy" id="128574"/>
    <lineage>
        <taxon>Bacteria</taxon>
        <taxon>Bacillati</taxon>
        <taxon>Bacillota</taxon>
        <taxon>Bacilli</taxon>
        <taxon>Bacillales</taxon>
        <taxon>Paenibacillaceae</taxon>
        <taxon>Paenibacillus</taxon>
    </lineage>
</organism>
<keyword evidence="3" id="KW-1185">Reference proteome</keyword>